<dbReference type="RefSeq" id="WP_052116330.1">
    <property type="nucleotide sequence ID" value="NZ_JRKJ01000016.1"/>
</dbReference>
<organism evidence="1 2">
    <name type="scientific">Lysobacter dokdonensis DS-58</name>
    <dbReference type="NCBI Taxonomy" id="1300345"/>
    <lineage>
        <taxon>Bacteria</taxon>
        <taxon>Pseudomonadati</taxon>
        <taxon>Pseudomonadota</taxon>
        <taxon>Gammaproteobacteria</taxon>
        <taxon>Lysobacterales</taxon>
        <taxon>Lysobacteraceae</taxon>
        <taxon>Noviluteimonas</taxon>
    </lineage>
</organism>
<dbReference type="STRING" id="1300345.LF41_322"/>
<dbReference type="EMBL" id="JRKJ01000016">
    <property type="protein sequence ID" value="KGQ18789.1"/>
    <property type="molecule type" value="Genomic_DNA"/>
</dbReference>
<comment type="caution">
    <text evidence="1">The sequence shown here is derived from an EMBL/GenBank/DDBJ whole genome shotgun (WGS) entry which is preliminary data.</text>
</comment>
<keyword evidence="2" id="KW-1185">Reference proteome</keyword>
<proteinExistence type="predicted"/>
<dbReference type="Proteomes" id="UP000030518">
    <property type="component" value="Unassembled WGS sequence"/>
</dbReference>
<dbReference type="PATRIC" id="fig|1300345.3.peg.1997"/>
<sequence length="93" mass="10521">MASDDRTDDATLQALLARLLEFRLPRALAIKEHVESGARLDDTQIEFLKGALDDAKNAQQFVVRNPEFHRVGARIVKLYEEIVGKAMENEKRG</sequence>
<evidence type="ECO:0000313" key="1">
    <source>
        <dbReference type="EMBL" id="KGQ18789.1"/>
    </source>
</evidence>
<reference evidence="1 2" key="1">
    <citation type="submission" date="2014-09" db="EMBL/GenBank/DDBJ databases">
        <title>Genome sequences of Lysobacter dokdonensis DS-58.</title>
        <authorList>
            <person name="Kim J.F."/>
            <person name="Kwak M.-J."/>
        </authorList>
    </citation>
    <scope>NUCLEOTIDE SEQUENCE [LARGE SCALE GENOMIC DNA]</scope>
    <source>
        <strain evidence="1 2">DS-58</strain>
    </source>
</reference>
<gene>
    <name evidence="1" type="ORF">LF41_322</name>
</gene>
<name>A0A0A2X0P3_9GAMM</name>
<accession>A0A0A2X0P3</accession>
<dbReference type="OrthoDB" id="6025396at2"/>
<dbReference type="AlphaFoldDB" id="A0A0A2X0P3"/>
<evidence type="ECO:0000313" key="2">
    <source>
        <dbReference type="Proteomes" id="UP000030518"/>
    </source>
</evidence>
<protein>
    <submittedName>
        <fullName evidence="1">Uncharacterized protein</fullName>
    </submittedName>
</protein>
<dbReference type="eggNOG" id="ENOG50337X1">
    <property type="taxonomic scope" value="Bacteria"/>
</dbReference>